<dbReference type="RefSeq" id="WP_190299715.1">
    <property type="nucleotide sequence ID" value="NZ_CP061173.1"/>
</dbReference>
<reference evidence="2 3" key="1">
    <citation type="submission" date="2020-09" db="EMBL/GenBank/DDBJ databases">
        <title>Characterization of Paenibacillus peoriae strain ZF390 with broad-spectrum antimicrobial activity as a potential biocontrol agent.</title>
        <authorList>
            <person name="Li L."/>
            <person name="Zhao Y."/>
            <person name="Li B."/>
            <person name="Xie X."/>
        </authorList>
    </citation>
    <scope>NUCLEOTIDE SEQUENCE [LARGE SCALE GENOMIC DNA]</scope>
    <source>
        <strain evidence="2 3">ZF390</strain>
        <plasmid evidence="2 3">pPlas1</plasmid>
    </source>
</reference>
<feature type="region of interest" description="Disordered" evidence="1">
    <location>
        <begin position="100"/>
        <end position="124"/>
    </location>
</feature>
<dbReference type="Proteomes" id="UP000516384">
    <property type="component" value="Plasmid pPlas1"/>
</dbReference>
<gene>
    <name evidence="2" type="ORF">IAQ67_29075</name>
</gene>
<keyword evidence="2" id="KW-0614">Plasmid</keyword>
<dbReference type="EMBL" id="CP061173">
    <property type="protein sequence ID" value="QNR70408.1"/>
    <property type="molecule type" value="Genomic_DNA"/>
</dbReference>
<name>A0A7H0YH50_9BACL</name>
<organism evidence="2 3">
    <name type="scientific">Paenibacillus peoriae</name>
    <dbReference type="NCBI Taxonomy" id="59893"/>
    <lineage>
        <taxon>Bacteria</taxon>
        <taxon>Bacillati</taxon>
        <taxon>Bacillota</taxon>
        <taxon>Bacilli</taxon>
        <taxon>Bacillales</taxon>
        <taxon>Paenibacillaceae</taxon>
        <taxon>Paenibacillus</taxon>
    </lineage>
</organism>
<protein>
    <submittedName>
        <fullName evidence="2">Uncharacterized protein</fullName>
    </submittedName>
</protein>
<sequence length="124" mass="14471">MTTDYTAFRKAQGEIESAVRSIAEQYNLSDIEVHNILSPLLSSYYCKVKIEGESKEVDFSNAVFAVDVGYRTQEGELKKDPTSRYEVNPFIEWFHNAMDDPPLYAVKPQDNTFKRNKRRNKRKR</sequence>
<accession>A0A7H0YH50</accession>
<evidence type="ECO:0000256" key="1">
    <source>
        <dbReference type="SAM" id="MobiDB-lite"/>
    </source>
</evidence>
<feature type="compositionally biased region" description="Basic residues" evidence="1">
    <location>
        <begin position="114"/>
        <end position="124"/>
    </location>
</feature>
<evidence type="ECO:0000313" key="3">
    <source>
        <dbReference type="Proteomes" id="UP000516384"/>
    </source>
</evidence>
<geneLocation type="plasmid" evidence="2 3">
    <name>pPlas1</name>
</geneLocation>
<proteinExistence type="predicted"/>
<dbReference type="AlphaFoldDB" id="A0A7H0YH50"/>
<evidence type="ECO:0000313" key="2">
    <source>
        <dbReference type="EMBL" id="QNR70408.1"/>
    </source>
</evidence>